<keyword evidence="7" id="KW-0812">Transmembrane</keyword>
<evidence type="ECO:0000256" key="5">
    <source>
        <dbReference type="ARBA" id="ARBA00022764"/>
    </source>
</evidence>
<dbReference type="Pfam" id="PF00345">
    <property type="entry name" value="PapD_N"/>
    <property type="match status" value="1"/>
</dbReference>
<comment type="subcellular location">
    <subcellularLocation>
        <location evidence="1">Periplasm</location>
    </subcellularLocation>
</comment>
<dbReference type="GeneID" id="30322107"/>
<dbReference type="InterPro" id="IPR001829">
    <property type="entry name" value="Pili_assmbl_chaperone_bac"/>
</dbReference>
<keyword evidence="3" id="KW-1029">Fimbrium biogenesis</keyword>
<accession>A0A4U9UZ97</accession>
<dbReference type="PRINTS" id="PR00969">
    <property type="entry name" value="CHAPERONPILI"/>
</dbReference>
<dbReference type="Gene3D" id="2.60.40.10">
    <property type="entry name" value="Immunoglobulins"/>
    <property type="match status" value="2"/>
</dbReference>
<evidence type="ECO:0000259" key="8">
    <source>
        <dbReference type="Pfam" id="PF00345"/>
    </source>
</evidence>
<dbReference type="RefSeq" id="WP_080949243.1">
    <property type="nucleotide sequence ID" value="NZ_CAMKUH010000004.1"/>
</dbReference>
<evidence type="ECO:0000256" key="2">
    <source>
        <dbReference type="ARBA" id="ARBA00007399"/>
    </source>
</evidence>
<evidence type="ECO:0000256" key="7">
    <source>
        <dbReference type="SAM" id="Phobius"/>
    </source>
</evidence>
<evidence type="ECO:0000256" key="4">
    <source>
        <dbReference type="ARBA" id="ARBA00022729"/>
    </source>
</evidence>
<dbReference type="EMBL" id="CABEEZ010000096">
    <property type="protein sequence ID" value="VTR39390.1"/>
    <property type="molecule type" value="Genomic_DNA"/>
</dbReference>
<keyword evidence="7" id="KW-1133">Transmembrane helix</keyword>
<sequence>MSNINEKTPRESSFLSFALCTGFYRIFLVSVCGFVFLIGCGTVSQAALIEGIQLGSMRVVYPEANKNGTKFSLMNTSKNTFLMQSWIRMLDGEDKAPFIVLPPLKRVDPQERLNLRILRTGGNLPEDRESVFYLTMRAVPTISAKQEGTGVVTLVLQNSIKLFYRPQGLPKDGINAVAHKLQFTRNGNQLTAINPSPFYLTLSHLAVGPYLLDKDKLQLMVPPKGQQSWQIPSSARGEVRWKLIDEMGESTQEQRQL</sequence>
<reference evidence="10" key="1">
    <citation type="submission" date="2019-05" db="EMBL/GenBank/DDBJ databases">
        <authorList>
            <consortium name="Pathogen Informatics"/>
        </authorList>
    </citation>
    <scope>NUCLEOTIDE SEQUENCE [LARGE SCALE GENOMIC DNA]</scope>
    <source>
        <strain evidence="10">NCTC12965</strain>
    </source>
</reference>
<feature type="domain" description="Pili assembly chaperone N-terminal" evidence="8">
    <location>
        <begin position="51"/>
        <end position="169"/>
    </location>
</feature>
<dbReference type="PANTHER" id="PTHR30251">
    <property type="entry name" value="PILUS ASSEMBLY CHAPERONE"/>
    <property type="match status" value="1"/>
</dbReference>
<dbReference type="InterPro" id="IPR016147">
    <property type="entry name" value="Pili_assmbl_chaperone_N"/>
</dbReference>
<dbReference type="InterPro" id="IPR016148">
    <property type="entry name" value="Pili_assmbl_chaperone_C"/>
</dbReference>
<organism evidence="10">
    <name type="scientific">Serratia fonticola</name>
    <dbReference type="NCBI Taxonomy" id="47917"/>
    <lineage>
        <taxon>Bacteria</taxon>
        <taxon>Pseudomonadati</taxon>
        <taxon>Pseudomonadota</taxon>
        <taxon>Gammaproteobacteria</taxon>
        <taxon>Enterobacterales</taxon>
        <taxon>Yersiniaceae</taxon>
        <taxon>Serratia</taxon>
    </lineage>
</organism>
<evidence type="ECO:0000256" key="6">
    <source>
        <dbReference type="ARBA" id="ARBA00023186"/>
    </source>
</evidence>
<dbReference type="PANTHER" id="PTHR30251:SF11">
    <property type="entry name" value="CHAPERONE PROTEIN FIMC-RELATED"/>
    <property type="match status" value="1"/>
</dbReference>
<dbReference type="GO" id="GO:0030288">
    <property type="term" value="C:outer membrane-bounded periplasmic space"/>
    <property type="evidence" value="ECO:0007669"/>
    <property type="project" value="InterPro"/>
</dbReference>
<dbReference type="Pfam" id="PF02753">
    <property type="entry name" value="PapD_C"/>
    <property type="match status" value="1"/>
</dbReference>
<evidence type="ECO:0000313" key="10">
    <source>
        <dbReference type="EMBL" id="VTR39390.1"/>
    </source>
</evidence>
<dbReference type="InterPro" id="IPR036316">
    <property type="entry name" value="Pili_assmbl_chap_C_dom_sf"/>
</dbReference>
<keyword evidence="4" id="KW-0732">Signal</keyword>
<dbReference type="SUPFAM" id="SSF49354">
    <property type="entry name" value="PapD-like"/>
    <property type="match status" value="1"/>
</dbReference>
<gene>
    <name evidence="10" type="primary">fimC_6</name>
    <name evidence="10" type="ORF">NCTC12965_04367</name>
</gene>
<dbReference type="AlphaFoldDB" id="A0A4U9UZ97"/>
<dbReference type="GO" id="GO:0071555">
    <property type="term" value="P:cell wall organization"/>
    <property type="evidence" value="ECO:0007669"/>
    <property type="project" value="InterPro"/>
</dbReference>
<name>A0A4U9UZ97_SERFO</name>
<dbReference type="SUPFAM" id="SSF49584">
    <property type="entry name" value="Periplasmic chaperone C-domain"/>
    <property type="match status" value="1"/>
</dbReference>
<comment type="similarity">
    <text evidence="2">Belongs to the periplasmic pilus chaperone family.</text>
</comment>
<evidence type="ECO:0000259" key="9">
    <source>
        <dbReference type="Pfam" id="PF02753"/>
    </source>
</evidence>
<dbReference type="InterPro" id="IPR050643">
    <property type="entry name" value="Periplasmic_pilus_chap"/>
</dbReference>
<evidence type="ECO:0000256" key="3">
    <source>
        <dbReference type="ARBA" id="ARBA00022558"/>
    </source>
</evidence>
<dbReference type="InterPro" id="IPR008962">
    <property type="entry name" value="PapD-like_sf"/>
</dbReference>
<feature type="domain" description="Pili assembly chaperone C-terminal" evidence="9">
    <location>
        <begin position="194"/>
        <end position="250"/>
    </location>
</feature>
<feature type="transmembrane region" description="Helical" evidence="7">
    <location>
        <begin position="12"/>
        <end position="38"/>
    </location>
</feature>
<dbReference type="InterPro" id="IPR013783">
    <property type="entry name" value="Ig-like_fold"/>
</dbReference>
<keyword evidence="7" id="KW-0472">Membrane</keyword>
<protein>
    <submittedName>
        <fullName evidence="10">Chaperone protein fimC</fullName>
    </submittedName>
</protein>
<evidence type="ECO:0000256" key="1">
    <source>
        <dbReference type="ARBA" id="ARBA00004418"/>
    </source>
</evidence>
<keyword evidence="5" id="KW-0574">Periplasm</keyword>
<keyword evidence="6" id="KW-0143">Chaperone</keyword>
<proteinExistence type="inferred from homology"/>